<evidence type="ECO:0000256" key="3">
    <source>
        <dbReference type="ARBA" id="ARBA00022475"/>
    </source>
</evidence>
<dbReference type="eggNOG" id="COG1989">
    <property type="taxonomic scope" value="Bacteria"/>
</dbReference>
<evidence type="ECO:0000256" key="6">
    <source>
        <dbReference type="ARBA" id="ARBA00023136"/>
    </source>
</evidence>
<feature type="transmembrane region" description="Helical" evidence="7">
    <location>
        <begin position="7"/>
        <end position="31"/>
    </location>
</feature>
<keyword evidence="11" id="KW-1185">Reference proteome</keyword>
<comment type="subcellular location">
    <subcellularLocation>
        <location evidence="1">Cell membrane</location>
        <topology evidence="1">Multi-pass membrane protein</topology>
    </subcellularLocation>
</comment>
<dbReference type="Proteomes" id="UP000002432">
    <property type="component" value="Chromosome"/>
</dbReference>
<evidence type="ECO:0000256" key="5">
    <source>
        <dbReference type="ARBA" id="ARBA00022989"/>
    </source>
</evidence>
<reference evidence="10 11" key="1">
    <citation type="journal article" date="2009" name="Appl. Environ. Microbiol.">
        <title>Three genomes from the phylum Acidobacteria provide insight into the lifestyles of these microorganisms in soils.</title>
        <authorList>
            <person name="Ward N.L."/>
            <person name="Challacombe J.F."/>
            <person name="Janssen P.H."/>
            <person name="Henrissat B."/>
            <person name="Coutinho P.M."/>
            <person name="Wu M."/>
            <person name="Xie G."/>
            <person name="Haft D.H."/>
            <person name="Sait M."/>
            <person name="Badger J."/>
            <person name="Barabote R.D."/>
            <person name="Bradley B."/>
            <person name="Brettin T.S."/>
            <person name="Brinkac L.M."/>
            <person name="Bruce D."/>
            <person name="Creasy T."/>
            <person name="Daugherty S.C."/>
            <person name="Davidsen T.M."/>
            <person name="DeBoy R.T."/>
            <person name="Detter J.C."/>
            <person name="Dodson R.J."/>
            <person name="Durkin A.S."/>
            <person name="Ganapathy A."/>
            <person name="Gwinn-Giglio M."/>
            <person name="Han C.S."/>
            <person name="Khouri H."/>
            <person name="Kiss H."/>
            <person name="Kothari S.P."/>
            <person name="Madupu R."/>
            <person name="Nelson K.E."/>
            <person name="Nelson W.C."/>
            <person name="Paulsen I."/>
            <person name="Penn K."/>
            <person name="Ren Q."/>
            <person name="Rosovitz M.J."/>
            <person name="Selengut J.D."/>
            <person name="Shrivastava S."/>
            <person name="Sullivan S.A."/>
            <person name="Tapia R."/>
            <person name="Thompson L.S."/>
            <person name="Watkins K.L."/>
            <person name="Yang Q."/>
            <person name="Yu C."/>
            <person name="Zafar N."/>
            <person name="Zhou L."/>
            <person name="Kuske C.R."/>
        </authorList>
    </citation>
    <scope>NUCLEOTIDE SEQUENCE [LARGE SCALE GENOMIC DNA]</scope>
    <source>
        <strain evidence="10 11">Ellin345</strain>
    </source>
</reference>
<feature type="transmembrane region" description="Helical" evidence="7">
    <location>
        <begin position="151"/>
        <end position="177"/>
    </location>
</feature>
<dbReference type="GO" id="GO:0004190">
    <property type="term" value="F:aspartic-type endopeptidase activity"/>
    <property type="evidence" value="ECO:0007669"/>
    <property type="project" value="UniProtKB-EC"/>
</dbReference>
<feature type="domain" description="Prepilin type IV endopeptidase peptidase" evidence="8">
    <location>
        <begin position="129"/>
        <end position="261"/>
    </location>
</feature>
<evidence type="ECO:0000256" key="2">
    <source>
        <dbReference type="ARBA" id="ARBA00005801"/>
    </source>
</evidence>
<dbReference type="EMBL" id="CP000360">
    <property type="protein sequence ID" value="ABF40593.1"/>
    <property type="molecule type" value="Genomic_DNA"/>
</dbReference>
<dbReference type="GO" id="GO:0006465">
    <property type="term" value="P:signal peptide processing"/>
    <property type="evidence" value="ECO:0007669"/>
    <property type="project" value="TreeGrafter"/>
</dbReference>
<evidence type="ECO:0000313" key="11">
    <source>
        <dbReference type="Proteomes" id="UP000002432"/>
    </source>
</evidence>
<feature type="transmembrane region" description="Helical" evidence="7">
    <location>
        <begin position="236"/>
        <end position="269"/>
    </location>
</feature>
<keyword evidence="10" id="KW-0378">Hydrolase</keyword>
<feature type="transmembrane region" description="Helical" evidence="7">
    <location>
        <begin position="189"/>
        <end position="216"/>
    </location>
</feature>
<feature type="domain" description="Prepilin peptidase A24 N-terminal" evidence="9">
    <location>
        <begin position="15"/>
        <end position="97"/>
    </location>
</feature>
<evidence type="ECO:0000259" key="8">
    <source>
        <dbReference type="Pfam" id="PF01478"/>
    </source>
</evidence>
<dbReference type="PANTHER" id="PTHR30487:SF0">
    <property type="entry name" value="PREPILIN LEADER PEPTIDASE_N-METHYLTRANSFERASE-RELATED"/>
    <property type="match status" value="1"/>
</dbReference>
<sequence length="329" mass="35991">MPPFVDILFATFAFLFGLVFGSFLNVCIYRLPRGLSVVTPRSACPNCHKPIAAYDNIPVLSWIILGGKCRNCKTPITPRYAIVELVCGLLVLACYLEYGPKLGPSMMIDGTVFKVLLLPYLLRFLKYAILAYLLLGLIFTDAETQLLPDKMTLPGLVIGLIFSVLVPMQDLVVMLFLEFVPFPIPHGHQVLWISVISSVTGAIVGGGFIWGVGALWKLARGYEGMGFGDVKLMAMVGAYLGAATTLIVIFTASIMGSVIGLATIGIVYLQRRGRYVKKLGPAQGASRARKAAFVAYRYLPMPFGVSLGAMALVAVYFSRYIYHWWLGTP</sequence>
<evidence type="ECO:0000256" key="4">
    <source>
        <dbReference type="ARBA" id="ARBA00022692"/>
    </source>
</evidence>
<dbReference type="Pfam" id="PF06750">
    <property type="entry name" value="A24_N_bact"/>
    <property type="match status" value="1"/>
</dbReference>
<dbReference type="Pfam" id="PF01478">
    <property type="entry name" value="Peptidase_A24"/>
    <property type="match status" value="1"/>
</dbReference>
<evidence type="ECO:0000313" key="10">
    <source>
        <dbReference type="EMBL" id="ABF40593.1"/>
    </source>
</evidence>
<organism evidence="10 11">
    <name type="scientific">Koribacter versatilis (strain Ellin345)</name>
    <dbReference type="NCBI Taxonomy" id="204669"/>
    <lineage>
        <taxon>Bacteria</taxon>
        <taxon>Pseudomonadati</taxon>
        <taxon>Acidobacteriota</taxon>
        <taxon>Terriglobia</taxon>
        <taxon>Terriglobales</taxon>
        <taxon>Candidatus Korobacteraceae</taxon>
        <taxon>Candidatus Korobacter</taxon>
    </lineage>
</organism>
<accession>Q1IRA7</accession>
<dbReference type="GO" id="GO:0005886">
    <property type="term" value="C:plasma membrane"/>
    <property type="evidence" value="ECO:0007669"/>
    <property type="project" value="UniProtKB-SubCell"/>
</dbReference>
<protein>
    <submittedName>
        <fullName evidence="10">Type 4 prepilin peptidase 1</fullName>
        <ecNumber evidence="10">3.4.23.43</ecNumber>
    </submittedName>
</protein>
<proteinExistence type="inferred from homology"/>
<feature type="transmembrane region" description="Helical" evidence="7">
    <location>
        <begin position="298"/>
        <end position="322"/>
    </location>
</feature>
<dbReference type="InterPro" id="IPR050882">
    <property type="entry name" value="Prepilin_peptidase/N-MTase"/>
</dbReference>
<dbReference type="InterPro" id="IPR000045">
    <property type="entry name" value="Prepilin_IV_endopep_pep"/>
</dbReference>
<keyword evidence="6 7" id="KW-0472">Membrane</keyword>
<dbReference type="AlphaFoldDB" id="Q1IRA7"/>
<gene>
    <name evidence="10" type="ordered locus">Acid345_1591</name>
</gene>
<keyword evidence="5 7" id="KW-1133">Transmembrane helix</keyword>
<keyword evidence="4 7" id="KW-0812">Transmembrane</keyword>
<feature type="transmembrane region" description="Helical" evidence="7">
    <location>
        <begin position="120"/>
        <end position="139"/>
    </location>
</feature>
<dbReference type="EnsemblBacteria" id="ABF40593">
    <property type="protein sequence ID" value="ABF40593"/>
    <property type="gene ID" value="Acid345_1591"/>
</dbReference>
<evidence type="ECO:0000256" key="7">
    <source>
        <dbReference type="SAM" id="Phobius"/>
    </source>
</evidence>
<evidence type="ECO:0000259" key="9">
    <source>
        <dbReference type="Pfam" id="PF06750"/>
    </source>
</evidence>
<dbReference type="PANTHER" id="PTHR30487">
    <property type="entry name" value="TYPE 4 PREPILIN-LIKE PROTEINS LEADER PEPTIDE-PROCESSING ENZYME"/>
    <property type="match status" value="1"/>
</dbReference>
<evidence type="ECO:0000256" key="1">
    <source>
        <dbReference type="ARBA" id="ARBA00004651"/>
    </source>
</evidence>
<dbReference type="InterPro" id="IPR010627">
    <property type="entry name" value="Prepilin_pept_A24_N"/>
</dbReference>
<dbReference type="EC" id="3.4.23.43" evidence="10"/>
<dbReference type="KEGG" id="aba:Acid345_1591"/>
<keyword evidence="3" id="KW-1003">Cell membrane</keyword>
<comment type="similarity">
    <text evidence="2">Belongs to the peptidase A24 family.</text>
</comment>
<dbReference type="STRING" id="204669.Acid345_1591"/>
<dbReference type="Gene3D" id="1.20.120.1220">
    <property type="match status" value="1"/>
</dbReference>
<dbReference type="HOGENOM" id="CLU_057101_0_1_0"/>
<name>Q1IRA7_KORVE</name>
<feature type="transmembrane region" description="Helical" evidence="7">
    <location>
        <begin position="80"/>
        <end position="99"/>
    </location>
</feature>